<comment type="caution">
    <text evidence="2">The sequence shown here is derived from an EMBL/GenBank/DDBJ whole genome shotgun (WGS) entry which is preliminary data.</text>
</comment>
<dbReference type="EMBL" id="AONC01000025">
    <property type="protein sequence ID" value="EXJ15554.1"/>
    <property type="molecule type" value="Genomic_DNA"/>
</dbReference>
<sequence length="37" mass="4011">MRGRAGRLSSRAASPTTDGQVSPIPEPVRAQDRQFSK</sequence>
<feature type="region of interest" description="Disordered" evidence="1">
    <location>
        <begin position="1"/>
        <end position="37"/>
    </location>
</feature>
<reference evidence="2 3" key="1">
    <citation type="submission" date="2012-11" db="EMBL/GenBank/DDBJ databases">
        <title>Genome assembly of Thiorhodococcus sp. AK35.</title>
        <authorList>
            <person name="Nupur N."/>
            <person name="Khatri I."/>
            <person name="Subramanian S."/>
            <person name="Pinnaka A."/>
        </authorList>
    </citation>
    <scope>NUCLEOTIDE SEQUENCE [LARGE SCALE GENOMIC DNA]</scope>
    <source>
        <strain evidence="2 3">AK35</strain>
    </source>
</reference>
<accession>W9V802</accession>
<evidence type="ECO:0000313" key="2">
    <source>
        <dbReference type="EMBL" id="EXJ15554.1"/>
    </source>
</evidence>
<dbReference type="Proteomes" id="UP000019460">
    <property type="component" value="Unassembled WGS sequence"/>
</dbReference>
<feature type="compositionally biased region" description="Low complexity" evidence="1">
    <location>
        <begin position="1"/>
        <end position="14"/>
    </location>
</feature>
<gene>
    <name evidence="2" type="ORF">D779_1296</name>
</gene>
<keyword evidence="3" id="KW-1185">Reference proteome</keyword>
<protein>
    <submittedName>
        <fullName evidence="2">Uncharacterized protein</fullName>
    </submittedName>
</protein>
<proteinExistence type="predicted"/>
<evidence type="ECO:0000313" key="3">
    <source>
        <dbReference type="Proteomes" id="UP000019460"/>
    </source>
</evidence>
<dbReference type="AlphaFoldDB" id="W9V802"/>
<evidence type="ECO:0000256" key="1">
    <source>
        <dbReference type="SAM" id="MobiDB-lite"/>
    </source>
</evidence>
<name>W9V802_9GAMM</name>
<organism evidence="2 3">
    <name type="scientific">Imhoffiella purpurea</name>
    <dbReference type="NCBI Taxonomy" id="1249627"/>
    <lineage>
        <taxon>Bacteria</taxon>
        <taxon>Pseudomonadati</taxon>
        <taxon>Pseudomonadota</taxon>
        <taxon>Gammaproteobacteria</taxon>
        <taxon>Chromatiales</taxon>
        <taxon>Chromatiaceae</taxon>
        <taxon>Imhoffiella</taxon>
    </lineage>
</organism>